<dbReference type="Proteomes" id="UP000054721">
    <property type="component" value="Unassembled WGS sequence"/>
</dbReference>
<feature type="compositionally biased region" description="Basic and acidic residues" evidence="1">
    <location>
        <begin position="1"/>
        <end position="35"/>
    </location>
</feature>
<feature type="region of interest" description="Disordered" evidence="1">
    <location>
        <begin position="1"/>
        <end position="68"/>
    </location>
</feature>
<dbReference type="EMBL" id="JYDW01000001">
    <property type="protein sequence ID" value="KRZ63503.1"/>
    <property type="molecule type" value="Genomic_DNA"/>
</dbReference>
<reference evidence="2 3" key="1">
    <citation type="submission" date="2015-05" db="EMBL/GenBank/DDBJ databases">
        <title>Evolution of Trichinella species and genotypes.</title>
        <authorList>
            <person name="Korhonen P.K."/>
            <person name="Edoardo P."/>
            <person name="Giuseppe L.R."/>
            <person name="Gasser R.B."/>
        </authorList>
    </citation>
    <scope>NUCLEOTIDE SEQUENCE [LARGE SCALE GENOMIC DNA]</scope>
    <source>
        <strain evidence="2">ISS10</strain>
    </source>
</reference>
<evidence type="ECO:0000313" key="2">
    <source>
        <dbReference type="EMBL" id="KRZ63503.1"/>
    </source>
</evidence>
<keyword evidence="3" id="KW-1185">Reference proteome</keyword>
<evidence type="ECO:0000256" key="1">
    <source>
        <dbReference type="SAM" id="MobiDB-lite"/>
    </source>
</evidence>
<gene>
    <name evidence="2" type="ORF">T02_11621</name>
</gene>
<evidence type="ECO:0000313" key="3">
    <source>
        <dbReference type="Proteomes" id="UP000054721"/>
    </source>
</evidence>
<feature type="compositionally biased region" description="Polar residues" evidence="1">
    <location>
        <begin position="56"/>
        <end position="68"/>
    </location>
</feature>
<comment type="caution">
    <text evidence="2">The sequence shown here is derived from an EMBL/GenBank/DDBJ whole genome shotgun (WGS) entry which is preliminary data.</text>
</comment>
<proteinExistence type="predicted"/>
<name>A0A0V1LVE7_9BILA</name>
<dbReference type="AlphaFoldDB" id="A0A0V1LVE7"/>
<protein>
    <submittedName>
        <fullName evidence="2">Uncharacterized protein</fullName>
    </submittedName>
</protein>
<organism evidence="2 3">
    <name type="scientific">Trichinella nativa</name>
    <dbReference type="NCBI Taxonomy" id="6335"/>
    <lineage>
        <taxon>Eukaryota</taxon>
        <taxon>Metazoa</taxon>
        <taxon>Ecdysozoa</taxon>
        <taxon>Nematoda</taxon>
        <taxon>Enoplea</taxon>
        <taxon>Dorylaimia</taxon>
        <taxon>Trichinellida</taxon>
        <taxon>Trichinellidae</taxon>
        <taxon>Trichinella</taxon>
    </lineage>
</organism>
<accession>A0A0V1LVE7</accession>
<sequence length="68" mass="7621">MEQGEKLSSEEVENIRARSSDRPRRAENPANDDRRKSKPATSRGSEDQHTSEKVTPVSTYLYSPLSSA</sequence>